<proteinExistence type="predicted"/>
<evidence type="ECO:0000313" key="1">
    <source>
        <dbReference type="EMBL" id="KCZ82217.1"/>
    </source>
</evidence>
<dbReference type="VEuPathDB" id="MicrosporidiaDB:H312_00240"/>
<name>A0A059F533_9MICR</name>
<sequence>MPGNDKLFEEETSLMHVLFVLTVVQRNNRCQICGSKSIWENKKDLSIKCLWKPCYKKYNILIYTIFQNSKPKVKTIFEIIYLWPIDISSKNTSLLLNFSKSTICRILLKLSNALKEKYYKFYQGYAVRMSS</sequence>
<dbReference type="Proteomes" id="UP000030655">
    <property type="component" value="Unassembled WGS sequence"/>
</dbReference>
<dbReference type="HOGENOM" id="CLU_1927080_0_0_1"/>
<gene>
    <name evidence="1" type="ORF">H312_00240</name>
</gene>
<reference evidence="1 2" key="2">
    <citation type="submission" date="2014-03" db="EMBL/GenBank/DDBJ databases">
        <title>The Genome Sequence of Anncaliia algerae insect isolate PRA339.</title>
        <authorList>
            <consortium name="The Broad Institute Genome Sequencing Platform"/>
            <consortium name="The Broad Institute Genome Sequencing Center for Infectious Disease"/>
            <person name="Cuomo C."/>
            <person name="Becnel J."/>
            <person name="Sanscrainte N."/>
            <person name="Walker B."/>
            <person name="Young S.K."/>
            <person name="Zeng Q."/>
            <person name="Gargeya S."/>
            <person name="Fitzgerald M."/>
            <person name="Haas B."/>
            <person name="Abouelleil A."/>
            <person name="Alvarado L."/>
            <person name="Arachchi H.M."/>
            <person name="Berlin A.M."/>
            <person name="Chapman S.B."/>
            <person name="Dewar J."/>
            <person name="Goldberg J."/>
            <person name="Griggs A."/>
            <person name="Gujja S."/>
            <person name="Hansen M."/>
            <person name="Howarth C."/>
            <person name="Imamovic A."/>
            <person name="Larimer J."/>
            <person name="McCowan C."/>
            <person name="Murphy C."/>
            <person name="Neiman D."/>
            <person name="Pearson M."/>
            <person name="Priest M."/>
            <person name="Roberts A."/>
            <person name="Saif S."/>
            <person name="Shea T."/>
            <person name="Sisk P."/>
            <person name="Sykes S."/>
            <person name="Wortman J."/>
            <person name="Nusbaum C."/>
            <person name="Birren B."/>
        </authorList>
    </citation>
    <scope>NUCLEOTIDE SEQUENCE [LARGE SCALE GENOMIC DNA]</scope>
    <source>
        <strain evidence="1 2">PRA339</strain>
    </source>
</reference>
<protein>
    <submittedName>
        <fullName evidence="1">Uncharacterized protein</fullName>
    </submittedName>
</protein>
<dbReference type="AlphaFoldDB" id="A0A059F533"/>
<reference evidence="2" key="1">
    <citation type="submission" date="2013-02" db="EMBL/GenBank/DDBJ databases">
        <authorList>
            <consortium name="The Broad Institute Genome Sequencing Platform"/>
            <person name="Cuomo C."/>
            <person name="Becnel J."/>
            <person name="Sanscrainte N."/>
            <person name="Walker B."/>
            <person name="Young S.K."/>
            <person name="Zeng Q."/>
            <person name="Gargeya S."/>
            <person name="Fitzgerald M."/>
            <person name="Haas B."/>
            <person name="Abouelleil A."/>
            <person name="Alvarado L."/>
            <person name="Arachchi H.M."/>
            <person name="Berlin A.M."/>
            <person name="Chapman S.B."/>
            <person name="Dewar J."/>
            <person name="Goldberg J."/>
            <person name="Griggs A."/>
            <person name="Gujja S."/>
            <person name="Hansen M."/>
            <person name="Howarth C."/>
            <person name="Imamovic A."/>
            <person name="Larimer J."/>
            <person name="McCowan C."/>
            <person name="Murphy C."/>
            <person name="Neiman D."/>
            <person name="Pearson M."/>
            <person name="Priest M."/>
            <person name="Roberts A."/>
            <person name="Saif S."/>
            <person name="Shea T."/>
            <person name="Sisk P."/>
            <person name="Sykes S."/>
            <person name="Wortman J."/>
            <person name="Nusbaum C."/>
            <person name="Birren B."/>
        </authorList>
    </citation>
    <scope>NUCLEOTIDE SEQUENCE [LARGE SCALE GENOMIC DNA]</scope>
    <source>
        <strain evidence="2">PRA339</strain>
    </source>
</reference>
<organism evidence="1 2">
    <name type="scientific">Anncaliia algerae PRA339</name>
    <dbReference type="NCBI Taxonomy" id="1288291"/>
    <lineage>
        <taxon>Eukaryota</taxon>
        <taxon>Fungi</taxon>
        <taxon>Fungi incertae sedis</taxon>
        <taxon>Microsporidia</taxon>
        <taxon>Tubulinosematoidea</taxon>
        <taxon>Tubulinosematidae</taxon>
        <taxon>Anncaliia</taxon>
    </lineage>
</organism>
<evidence type="ECO:0000313" key="2">
    <source>
        <dbReference type="Proteomes" id="UP000030655"/>
    </source>
</evidence>
<accession>A0A059F533</accession>
<dbReference type="EMBL" id="KK365131">
    <property type="protein sequence ID" value="KCZ82217.1"/>
    <property type="molecule type" value="Genomic_DNA"/>
</dbReference>
<keyword evidence="2" id="KW-1185">Reference proteome</keyword>